<dbReference type="Pfam" id="PF00076">
    <property type="entry name" value="RRM_1"/>
    <property type="match status" value="3"/>
</dbReference>
<evidence type="ECO:0000313" key="14">
    <source>
        <dbReference type="Proteomes" id="UP000515135"/>
    </source>
</evidence>
<evidence type="ECO:0000313" key="15">
    <source>
        <dbReference type="RefSeq" id="XP_019634424.1"/>
    </source>
</evidence>
<feature type="domain" description="DRBM" evidence="13">
    <location>
        <begin position="455"/>
        <end position="533"/>
    </location>
</feature>
<keyword evidence="6 10" id="KW-0694">RNA-binding</keyword>
<dbReference type="AlphaFoldDB" id="A0A6P4ZKD0"/>
<dbReference type="KEGG" id="bbel:109477550"/>
<reference evidence="15" key="1">
    <citation type="submission" date="2025-08" db="UniProtKB">
        <authorList>
            <consortium name="RefSeq"/>
        </authorList>
    </citation>
    <scope>IDENTIFICATION</scope>
    <source>
        <tissue evidence="15">Gonad</tissue>
    </source>
</reference>
<evidence type="ECO:0000256" key="9">
    <source>
        <dbReference type="ARBA" id="ARBA00079413"/>
    </source>
</evidence>
<evidence type="ECO:0000256" key="11">
    <source>
        <dbReference type="SAM" id="MobiDB-lite"/>
    </source>
</evidence>
<dbReference type="FunFam" id="3.30.70.330:FF:000027">
    <property type="entry name" value="Heterogeneous nuclear ribonucleoprotein q isoform"/>
    <property type="match status" value="1"/>
</dbReference>
<evidence type="ECO:0000256" key="4">
    <source>
        <dbReference type="ARBA" id="ARBA00022737"/>
    </source>
</evidence>
<comment type="subunit">
    <text evidence="7">Part of the apolipoprotein B mRNA editing complex with APOBEC1. Interacts with TNPO2; TNPO2 may be responsible for transport of A1CF into the nucleus. Interacts with SYNCRIP. Interacts with CELF2/CUGBP2. Interacts with RBM47.</text>
</comment>
<dbReference type="PROSITE" id="PS50102">
    <property type="entry name" value="RRM"/>
    <property type="match status" value="3"/>
</dbReference>
<proteinExistence type="predicted"/>
<dbReference type="InterPro" id="IPR012677">
    <property type="entry name" value="Nucleotide-bd_a/b_plait_sf"/>
</dbReference>
<keyword evidence="5" id="KW-0256">Endoplasmic reticulum</keyword>
<dbReference type="GO" id="GO:0005783">
    <property type="term" value="C:endoplasmic reticulum"/>
    <property type="evidence" value="ECO:0007669"/>
    <property type="project" value="UniProtKB-SubCell"/>
</dbReference>
<dbReference type="Pfam" id="PF14709">
    <property type="entry name" value="DND1_DSRM"/>
    <property type="match status" value="1"/>
</dbReference>
<dbReference type="Proteomes" id="UP000515135">
    <property type="component" value="Unplaced"/>
</dbReference>
<dbReference type="FunFam" id="3.30.70.330:FF:000026">
    <property type="entry name" value="APOBEC1 complementation factor isoform X1"/>
    <property type="match status" value="1"/>
</dbReference>
<feature type="domain" description="RRM" evidence="12">
    <location>
        <begin position="154"/>
        <end position="236"/>
    </location>
</feature>
<organism evidence="14 15">
    <name type="scientific">Branchiostoma belcheri</name>
    <name type="common">Amphioxus</name>
    <dbReference type="NCBI Taxonomy" id="7741"/>
    <lineage>
        <taxon>Eukaryota</taxon>
        <taxon>Metazoa</taxon>
        <taxon>Chordata</taxon>
        <taxon>Cephalochordata</taxon>
        <taxon>Leptocardii</taxon>
        <taxon>Amphioxiformes</taxon>
        <taxon>Branchiostomatidae</taxon>
        <taxon>Branchiostoma</taxon>
    </lineage>
</organism>
<dbReference type="GO" id="GO:0016554">
    <property type="term" value="P:cytidine to uridine editing"/>
    <property type="evidence" value="ECO:0007669"/>
    <property type="project" value="UniProtKB-ARBA"/>
</dbReference>
<comment type="subcellular location">
    <subcellularLocation>
        <location evidence="2">Cytoplasm</location>
    </subcellularLocation>
    <subcellularLocation>
        <location evidence="1">Endoplasmic reticulum</location>
    </subcellularLocation>
</comment>
<dbReference type="FunFam" id="3.30.70.330:FF:000022">
    <property type="entry name" value="APOBEC1 complementation factor isoform X1"/>
    <property type="match status" value="1"/>
</dbReference>
<evidence type="ECO:0000259" key="12">
    <source>
        <dbReference type="PROSITE" id="PS50102"/>
    </source>
</evidence>
<dbReference type="SUPFAM" id="SSF54928">
    <property type="entry name" value="RNA-binding domain, RBD"/>
    <property type="match status" value="2"/>
</dbReference>
<feature type="domain" description="RRM" evidence="12">
    <location>
        <begin position="249"/>
        <end position="322"/>
    </location>
</feature>
<dbReference type="FunFam" id="3.30.160.20:FF:000025">
    <property type="entry name" value="APOBEC1 complementation factor isoform X1"/>
    <property type="match status" value="1"/>
</dbReference>
<feature type="compositionally biased region" description="Polar residues" evidence="11">
    <location>
        <begin position="14"/>
        <end position="30"/>
    </location>
</feature>
<evidence type="ECO:0000256" key="3">
    <source>
        <dbReference type="ARBA" id="ARBA00022490"/>
    </source>
</evidence>
<keyword evidence="3" id="KW-0963">Cytoplasm</keyword>
<evidence type="ECO:0000256" key="8">
    <source>
        <dbReference type="ARBA" id="ARBA00073950"/>
    </source>
</evidence>
<dbReference type="RefSeq" id="XP_019634424.1">
    <property type="nucleotide sequence ID" value="XM_019778865.1"/>
</dbReference>
<feature type="domain" description="RRM" evidence="12">
    <location>
        <begin position="74"/>
        <end position="152"/>
    </location>
</feature>
<protein>
    <recommendedName>
        <fullName evidence="8">APOBEC1 complementation factor</fullName>
    </recommendedName>
    <alternativeName>
        <fullName evidence="9">APOBEC1-stimulating protein</fullName>
    </alternativeName>
</protein>
<dbReference type="PANTHER" id="PTHR21245">
    <property type="entry name" value="HETEROGENEOUS NUCLEAR RIBONUCLEOPROTEIN"/>
    <property type="match status" value="1"/>
</dbReference>
<dbReference type="Gene3D" id="3.30.70.330">
    <property type="match status" value="3"/>
</dbReference>
<evidence type="ECO:0000259" key="13">
    <source>
        <dbReference type="PROSITE" id="PS50137"/>
    </source>
</evidence>
<dbReference type="InterPro" id="IPR006535">
    <property type="entry name" value="HnRNP_R/Q_splicing_fac"/>
</dbReference>
<keyword evidence="14" id="KW-1185">Reference proteome</keyword>
<dbReference type="SMART" id="SM00360">
    <property type="entry name" value="RRM"/>
    <property type="match status" value="3"/>
</dbReference>
<dbReference type="CDD" id="cd19900">
    <property type="entry name" value="DSRM_A1CF"/>
    <property type="match status" value="1"/>
</dbReference>
<dbReference type="OrthoDB" id="3800936at2759"/>
<evidence type="ECO:0000256" key="2">
    <source>
        <dbReference type="ARBA" id="ARBA00004496"/>
    </source>
</evidence>
<dbReference type="GO" id="GO:0003723">
    <property type="term" value="F:RNA binding"/>
    <property type="evidence" value="ECO:0007669"/>
    <property type="project" value="UniProtKB-UniRule"/>
</dbReference>
<dbReference type="Gene3D" id="3.30.160.20">
    <property type="match status" value="1"/>
</dbReference>
<sequence length="626" mass="68195">MATGSMTAGGLQGHTMSENDANPQGPQGITGAQNEAALLALMERTGYNIIQENGQRKYGGPPPGWEGATPSRGCEVFVGKIPRDLFEDELVPVFESIGKIYELRLMMDFNGNNRGYAFVMYTSRDDAKRAVKQLNNYEIRKGRLLGVCPSVDNCRLFVGGIPKNKKKHEILEEMSKVTEGVVDVIVYPSATDKTKNRGFAFVEYESHRAAAMARRKLIPGRIQLWGHQIAVDWAEPEVEVDEDIMKSVKVLYVRNLLLTTTEESLKESFEKVATPGSVERVKKIRDYAFVHFKTREEAVKAMNSTNGQLIDGCQVEVTLAKPVDRDNYVRYTRGAGRGMPMEVYPTGYENYYIPTPYPPTLYPAAAAAAAAFAPANLRFQGRSSLGARGVMRVRGRGAAGARGAGGSRGYFSYGLTRGGFYGQKKKELFDLLPGMELTPTNPVTMKPLKSAPQVPLDQMLEEMCQKNQWGSPVYSLHSTMGPGERQLFLYKVTVPALASQYPSAQPFQPTKLAPSVEEAKSVAAEFVLNQLGIPLDVSGEVPLAAMAATAGAAYQRPLAGYTLAKDASSYAQGFVPMTSAASLATATSRQVQSQDVYSAAAAYEGYAQYAAAAAAASAQHELYQTY</sequence>
<name>A0A6P4ZKD0_BRABE</name>
<feature type="region of interest" description="Disordered" evidence="11">
    <location>
        <begin position="1"/>
        <end position="30"/>
    </location>
</feature>
<dbReference type="NCBIfam" id="TIGR01648">
    <property type="entry name" value="hnRNP-R-Q"/>
    <property type="match status" value="1"/>
</dbReference>
<dbReference type="SUPFAM" id="SSF54768">
    <property type="entry name" value="dsRNA-binding domain-like"/>
    <property type="match status" value="1"/>
</dbReference>
<evidence type="ECO:0000256" key="10">
    <source>
        <dbReference type="PROSITE-ProRule" id="PRU00176"/>
    </source>
</evidence>
<gene>
    <name evidence="15" type="primary">LOC109477550</name>
</gene>
<dbReference type="InterPro" id="IPR014720">
    <property type="entry name" value="dsRBD_dom"/>
</dbReference>
<evidence type="ECO:0000256" key="1">
    <source>
        <dbReference type="ARBA" id="ARBA00004240"/>
    </source>
</evidence>
<evidence type="ECO:0000256" key="5">
    <source>
        <dbReference type="ARBA" id="ARBA00022824"/>
    </source>
</evidence>
<evidence type="ECO:0000256" key="6">
    <source>
        <dbReference type="ARBA" id="ARBA00022884"/>
    </source>
</evidence>
<dbReference type="InterPro" id="IPR035979">
    <property type="entry name" value="RBD_domain_sf"/>
</dbReference>
<dbReference type="CDD" id="cd12250">
    <property type="entry name" value="RRM2_hnRNPR_like"/>
    <property type="match status" value="1"/>
</dbReference>
<dbReference type="GeneID" id="109477550"/>
<dbReference type="InterPro" id="IPR044461">
    <property type="entry name" value="A1CF_DSRM"/>
</dbReference>
<accession>A0A6P4ZKD0</accession>
<keyword evidence="4" id="KW-0677">Repeat</keyword>
<evidence type="ECO:0000256" key="7">
    <source>
        <dbReference type="ARBA" id="ARBA00062586"/>
    </source>
</evidence>
<dbReference type="PROSITE" id="PS50137">
    <property type="entry name" value="DS_RBD"/>
    <property type="match status" value="1"/>
</dbReference>
<dbReference type="CDD" id="cd12249">
    <property type="entry name" value="RRM1_hnRNPR_like"/>
    <property type="match status" value="1"/>
</dbReference>
<dbReference type="InterPro" id="IPR000504">
    <property type="entry name" value="RRM_dom"/>
</dbReference>